<dbReference type="RefSeq" id="WP_189171887.1">
    <property type="nucleotide sequence ID" value="NZ_BMQB01000011.1"/>
</dbReference>
<protein>
    <recommendedName>
        <fullName evidence="3">NodB homology domain-containing protein</fullName>
    </recommendedName>
</protein>
<keyword evidence="5" id="KW-1185">Reference proteome</keyword>
<dbReference type="InterPro" id="IPR002509">
    <property type="entry name" value="NODB_dom"/>
</dbReference>
<dbReference type="PROSITE" id="PS51677">
    <property type="entry name" value="NODB"/>
    <property type="match status" value="1"/>
</dbReference>
<evidence type="ECO:0000313" key="5">
    <source>
        <dbReference type="Proteomes" id="UP000649739"/>
    </source>
</evidence>
<dbReference type="GO" id="GO:0016810">
    <property type="term" value="F:hydrolase activity, acting on carbon-nitrogen (but not peptide) bonds"/>
    <property type="evidence" value="ECO:0007669"/>
    <property type="project" value="InterPro"/>
</dbReference>
<evidence type="ECO:0000259" key="3">
    <source>
        <dbReference type="PROSITE" id="PS51677"/>
    </source>
</evidence>
<dbReference type="PANTHER" id="PTHR10587">
    <property type="entry name" value="GLYCOSYL TRANSFERASE-RELATED"/>
    <property type="match status" value="1"/>
</dbReference>
<comment type="caution">
    <text evidence="4">The sequence shown here is derived from an EMBL/GenBank/DDBJ whole genome shotgun (WGS) entry which is preliminary data.</text>
</comment>
<dbReference type="InterPro" id="IPR050248">
    <property type="entry name" value="Polysacc_deacetylase_ArnD"/>
</dbReference>
<dbReference type="GO" id="GO:0016020">
    <property type="term" value="C:membrane"/>
    <property type="evidence" value="ECO:0007669"/>
    <property type="project" value="TreeGrafter"/>
</dbReference>
<gene>
    <name evidence="4" type="ORF">GCM10010123_41620</name>
</gene>
<organism evidence="4 5">
    <name type="scientific">Pilimelia anulata</name>
    <dbReference type="NCBI Taxonomy" id="53371"/>
    <lineage>
        <taxon>Bacteria</taxon>
        <taxon>Bacillati</taxon>
        <taxon>Actinomycetota</taxon>
        <taxon>Actinomycetes</taxon>
        <taxon>Micromonosporales</taxon>
        <taxon>Micromonosporaceae</taxon>
        <taxon>Pilimelia</taxon>
    </lineage>
</organism>
<dbReference type="EMBL" id="BMQB01000011">
    <property type="protein sequence ID" value="GGK07393.1"/>
    <property type="molecule type" value="Genomic_DNA"/>
</dbReference>
<dbReference type="InterPro" id="IPR011330">
    <property type="entry name" value="Glyco_hydro/deAcase_b/a-brl"/>
</dbReference>
<evidence type="ECO:0000256" key="2">
    <source>
        <dbReference type="ARBA" id="ARBA00022801"/>
    </source>
</evidence>
<dbReference type="CDD" id="cd10917">
    <property type="entry name" value="CE4_NodB_like_6s_7s"/>
    <property type="match status" value="1"/>
</dbReference>
<dbReference type="Pfam" id="PF01522">
    <property type="entry name" value="Polysacc_deac_1"/>
    <property type="match status" value="1"/>
</dbReference>
<keyword evidence="2" id="KW-0378">Hydrolase</keyword>
<dbReference type="Proteomes" id="UP000649739">
    <property type="component" value="Unassembled WGS sequence"/>
</dbReference>
<proteinExistence type="predicted"/>
<keyword evidence="1" id="KW-0479">Metal-binding</keyword>
<dbReference type="AlphaFoldDB" id="A0A8J3BE75"/>
<dbReference type="GO" id="GO:0005975">
    <property type="term" value="P:carbohydrate metabolic process"/>
    <property type="evidence" value="ECO:0007669"/>
    <property type="project" value="InterPro"/>
</dbReference>
<sequence>MSRAGARRAAGPRRRPLRRSVVELVCAVAALGVAAVLLVRPAPAVEAGPPAPAALPDPRPAPSALRNACTRGRVALTFDDGPGGHTPAVRAVLRAYRAPATFFVLGEKVRGREGELRAMVAEGHTIGNHSWDHPHLADLDEPAVRDQLARTQEAITAAGVPAPALARPPFGSGGRMVQGVAADLGLRLSMWTVDSEDWRGRRAADLAAAVVAAAGPGASILLHDGTLDAANTVEALPAIIEGLRAKGLCTVALR</sequence>
<name>A0A8J3BE75_9ACTN</name>
<reference evidence="4" key="1">
    <citation type="journal article" date="2014" name="Int. J. Syst. Evol. Microbiol.">
        <title>Complete genome sequence of Corynebacterium casei LMG S-19264T (=DSM 44701T), isolated from a smear-ripened cheese.</title>
        <authorList>
            <consortium name="US DOE Joint Genome Institute (JGI-PGF)"/>
            <person name="Walter F."/>
            <person name="Albersmeier A."/>
            <person name="Kalinowski J."/>
            <person name="Ruckert C."/>
        </authorList>
    </citation>
    <scope>NUCLEOTIDE SEQUENCE</scope>
    <source>
        <strain evidence="4">JCM 3090</strain>
    </source>
</reference>
<dbReference type="GO" id="GO:0046872">
    <property type="term" value="F:metal ion binding"/>
    <property type="evidence" value="ECO:0007669"/>
    <property type="project" value="UniProtKB-KW"/>
</dbReference>
<feature type="domain" description="NodB homology" evidence="3">
    <location>
        <begin position="72"/>
        <end position="251"/>
    </location>
</feature>
<dbReference type="SUPFAM" id="SSF88713">
    <property type="entry name" value="Glycoside hydrolase/deacetylase"/>
    <property type="match status" value="1"/>
</dbReference>
<accession>A0A8J3BE75</accession>
<evidence type="ECO:0000313" key="4">
    <source>
        <dbReference type="EMBL" id="GGK07393.1"/>
    </source>
</evidence>
<reference evidence="4" key="2">
    <citation type="submission" date="2020-09" db="EMBL/GenBank/DDBJ databases">
        <authorList>
            <person name="Sun Q."/>
            <person name="Ohkuma M."/>
        </authorList>
    </citation>
    <scope>NUCLEOTIDE SEQUENCE</scope>
    <source>
        <strain evidence="4">JCM 3090</strain>
    </source>
</reference>
<dbReference type="Gene3D" id="3.20.20.370">
    <property type="entry name" value="Glycoside hydrolase/deacetylase"/>
    <property type="match status" value="1"/>
</dbReference>
<dbReference type="PANTHER" id="PTHR10587:SF133">
    <property type="entry name" value="CHITIN DEACETYLASE 1-RELATED"/>
    <property type="match status" value="1"/>
</dbReference>
<evidence type="ECO:0000256" key="1">
    <source>
        <dbReference type="ARBA" id="ARBA00022723"/>
    </source>
</evidence>